<evidence type="ECO:0000256" key="6">
    <source>
        <dbReference type="ARBA" id="ARBA00049417"/>
    </source>
</evidence>
<dbReference type="PANTHER" id="PTHR35795:SF1">
    <property type="entry name" value="BIS(5'-NUCLEOSYL)-TETRAPHOSPHATASE, SYMMETRICAL"/>
    <property type="match status" value="1"/>
</dbReference>
<keyword evidence="5" id="KW-0408">Iron</keyword>
<dbReference type="SUPFAM" id="SSF109604">
    <property type="entry name" value="HD-domain/PDEase-like"/>
    <property type="match status" value="1"/>
</dbReference>
<dbReference type="InterPro" id="IPR051094">
    <property type="entry name" value="Diverse_Catalytic_Enzymes"/>
</dbReference>
<dbReference type="NCBIfam" id="TIGR00488">
    <property type="entry name" value="bis(5'-nucleosyl)-tetraphosphatase (symmetrical) YqeK"/>
    <property type="match status" value="1"/>
</dbReference>
<evidence type="ECO:0000256" key="1">
    <source>
        <dbReference type="ARBA" id="ARBA00012506"/>
    </source>
</evidence>
<sequence>MNLEQIIQATKEQMPLSRWEHTLRVRDTAMALAEGESVDLQKVELAAILHDYCKFWPAEKLMAQIKENNLPEELLLYNKELWHGPVGAEIARKEWAIEDEDILNAIRYHTTGRPGMSPLEKIIFLADYIEPGRQFPGIDKVRQMAKTNMDQALLQSLDNTITFLIEKRQKVYPLTLITRNYYLEQVMLQERS</sequence>
<comment type="catalytic activity">
    <reaction evidence="6">
        <text>P(1),P(4)-bis(5'-adenosyl) tetraphosphate + H2O = 2 ADP + 2 H(+)</text>
        <dbReference type="Rhea" id="RHEA:24252"/>
        <dbReference type="ChEBI" id="CHEBI:15377"/>
        <dbReference type="ChEBI" id="CHEBI:15378"/>
        <dbReference type="ChEBI" id="CHEBI:58141"/>
        <dbReference type="ChEBI" id="CHEBI:456216"/>
        <dbReference type="EC" id="3.6.1.41"/>
    </reaction>
</comment>
<dbReference type="PANTHER" id="PTHR35795">
    <property type="entry name" value="SLR1885 PROTEIN"/>
    <property type="match status" value="1"/>
</dbReference>
<dbReference type="OrthoDB" id="9782134at2"/>
<keyword evidence="2" id="KW-0479">Metal-binding</keyword>
<evidence type="ECO:0000313" key="8">
    <source>
        <dbReference type="EMBL" id="SFJ10260.1"/>
    </source>
</evidence>
<evidence type="ECO:0000256" key="4">
    <source>
        <dbReference type="ARBA" id="ARBA00022801"/>
    </source>
</evidence>
<dbReference type="AlphaFoldDB" id="A0A1I3NMV5"/>
<dbReference type="GO" id="GO:0000166">
    <property type="term" value="F:nucleotide binding"/>
    <property type="evidence" value="ECO:0007669"/>
    <property type="project" value="UniProtKB-KW"/>
</dbReference>
<gene>
    <name evidence="8" type="ORF">SAMN05421852_104198</name>
</gene>
<dbReference type="GO" id="GO:0046872">
    <property type="term" value="F:metal ion binding"/>
    <property type="evidence" value="ECO:0007669"/>
    <property type="project" value="UniProtKB-KW"/>
</dbReference>
<feature type="domain" description="HD" evidence="7">
    <location>
        <begin position="18"/>
        <end position="132"/>
    </location>
</feature>
<organism evidence="8 9">
    <name type="scientific">Thermoflavimicrobium dichotomicum</name>
    <dbReference type="NCBI Taxonomy" id="46223"/>
    <lineage>
        <taxon>Bacteria</taxon>
        <taxon>Bacillati</taxon>
        <taxon>Bacillota</taxon>
        <taxon>Bacilli</taxon>
        <taxon>Bacillales</taxon>
        <taxon>Thermoactinomycetaceae</taxon>
        <taxon>Thermoflavimicrobium</taxon>
    </lineage>
</organism>
<dbReference type="RefSeq" id="WP_093228976.1">
    <property type="nucleotide sequence ID" value="NZ_FORR01000004.1"/>
</dbReference>
<dbReference type="GO" id="GO:0008803">
    <property type="term" value="F:bis(5'-nucleosyl)-tetraphosphatase (symmetrical) activity"/>
    <property type="evidence" value="ECO:0007669"/>
    <property type="project" value="UniProtKB-EC"/>
</dbReference>
<keyword evidence="3" id="KW-0547">Nucleotide-binding</keyword>
<evidence type="ECO:0000259" key="7">
    <source>
        <dbReference type="PROSITE" id="PS51831"/>
    </source>
</evidence>
<dbReference type="Pfam" id="PF01966">
    <property type="entry name" value="HD"/>
    <property type="match status" value="1"/>
</dbReference>
<protein>
    <recommendedName>
        <fullName evidence="1">bis(5'-nucleosyl)-tetraphosphatase (symmetrical)</fullName>
        <ecNumber evidence="1">3.6.1.41</ecNumber>
    </recommendedName>
</protein>
<dbReference type="InterPro" id="IPR005249">
    <property type="entry name" value="YqeK"/>
</dbReference>
<dbReference type="EMBL" id="FORR01000004">
    <property type="protein sequence ID" value="SFJ10260.1"/>
    <property type="molecule type" value="Genomic_DNA"/>
</dbReference>
<dbReference type="Gene3D" id="1.10.3210.10">
    <property type="entry name" value="Hypothetical protein af1432"/>
    <property type="match status" value="1"/>
</dbReference>
<keyword evidence="4 8" id="KW-0378">Hydrolase</keyword>
<dbReference type="SMART" id="SM00471">
    <property type="entry name" value="HDc"/>
    <property type="match status" value="1"/>
</dbReference>
<reference evidence="8 9" key="1">
    <citation type="submission" date="2016-10" db="EMBL/GenBank/DDBJ databases">
        <authorList>
            <person name="de Groot N.N."/>
        </authorList>
    </citation>
    <scope>NUCLEOTIDE SEQUENCE [LARGE SCALE GENOMIC DNA]</scope>
    <source>
        <strain evidence="8 9">DSM 44778</strain>
    </source>
</reference>
<dbReference type="CDD" id="cd00077">
    <property type="entry name" value="HDc"/>
    <property type="match status" value="1"/>
</dbReference>
<dbReference type="Proteomes" id="UP000199545">
    <property type="component" value="Unassembled WGS sequence"/>
</dbReference>
<name>A0A1I3NMV5_9BACL</name>
<evidence type="ECO:0000256" key="5">
    <source>
        <dbReference type="ARBA" id="ARBA00023004"/>
    </source>
</evidence>
<dbReference type="STRING" id="46223.SAMN05421852_104198"/>
<proteinExistence type="predicted"/>
<evidence type="ECO:0000256" key="2">
    <source>
        <dbReference type="ARBA" id="ARBA00022723"/>
    </source>
</evidence>
<dbReference type="PROSITE" id="PS51831">
    <property type="entry name" value="HD"/>
    <property type="match status" value="1"/>
</dbReference>
<evidence type="ECO:0000256" key="3">
    <source>
        <dbReference type="ARBA" id="ARBA00022741"/>
    </source>
</evidence>
<keyword evidence="9" id="KW-1185">Reference proteome</keyword>
<dbReference type="InterPro" id="IPR006674">
    <property type="entry name" value="HD_domain"/>
</dbReference>
<evidence type="ECO:0000313" key="9">
    <source>
        <dbReference type="Proteomes" id="UP000199545"/>
    </source>
</evidence>
<accession>A0A1I3NMV5</accession>
<dbReference type="InterPro" id="IPR003607">
    <property type="entry name" value="HD/PDEase_dom"/>
</dbReference>
<dbReference type="EC" id="3.6.1.41" evidence="1"/>